<accession>A0ABD5WKT0</accession>
<keyword evidence="1" id="KW-0378">Hydrolase</keyword>
<comment type="similarity">
    <text evidence="2">Belongs to the peptidase S8 family.</text>
</comment>
<dbReference type="PROSITE" id="PS00136">
    <property type="entry name" value="SUBTILASE_ASP"/>
    <property type="match status" value="1"/>
</dbReference>
<evidence type="ECO:0000256" key="2">
    <source>
        <dbReference type="PROSITE-ProRule" id="PRU01240"/>
    </source>
</evidence>
<dbReference type="AlphaFoldDB" id="A0ABD5WKT0"/>
<comment type="caution">
    <text evidence="3">The sequence shown here is derived from an EMBL/GenBank/DDBJ whole genome shotgun (WGS) entry which is preliminary data.</text>
</comment>
<organism evidence="3 4">
    <name type="scientific">Halorussus caseinilyticus</name>
    <dbReference type="NCBI Taxonomy" id="3034025"/>
    <lineage>
        <taxon>Archaea</taxon>
        <taxon>Methanobacteriati</taxon>
        <taxon>Methanobacteriota</taxon>
        <taxon>Stenosarchaea group</taxon>
        <taxon>Halobacteria</taxon>
        <taxon>Halobacteriales</taxon>
        <taxon>Haladaptataceae</taxon>
        <taxon>Halorussus</taxon>
    </lineage>
</organism>
<dbReference type="Proteomes" id="UP001596407">
    <property type="component" value="Unassembled WGS sequence"/>
</dbReference>
<gene>
    <name evidence="3" type="ORF">ACFQJ6_05750</name>
</gene>
<proteinExistence type="inferred from homology"/>
<dbReference type="PROSITE" id="PS51892">
    <property type="entry name" value="SUBTILASE"/>
    <property type="match status" value="1"/>
</dbReference>
<dbReference type="Gene3D" id="3.40.50.200">
    <property type="entry name" value="Peptidase S8/S53 domain"/>
    <property type="match status" value="1"/>
</dbReference>
<sequence>MRPVGLPDRSEILVGVSAGRDLRGTVALHVPTGGEIVHDNETLRYVAVAFPSRADDAWDVTTGCSDVTVAILDTGVQHNHPDLEPRFHPSFKGVSSSW</sequence>
<dbReference type="InterPro" id="IPR023827">
    <property type="entry name" value="Peptidase_S8_Asp-AS"/>
</dbReference>
<protein>
    <recommendedName>
        <fullName evidence="5">Peptidase S8/S53 domain-containing protein</fullName>
    </recommendedName>
</protein>
<comment type="caution">
    <text evidence="2">Lacks conserved residue(s) required for the propagation of feature annotation.</text>
</comment>
<dbReference type="InterPro" id="IPR036852">
    <property type="entry name" value="Peptidase_S8/S53_dom_sf"/>
</dbReference>
<keyword evidence="4" id="KW-1185">Reference proteome</keyword>
<dbReference type="GO" id="GO:0016787">
    <property type="term" value="F:hydrolase activity"/>
    <property type="evidence" value="ECO:0007669"/>
    <property type="project" value="UniProtKB-KW"/>
</dbReference>
<evidence type="ECO:0000256" key="1">
    <source>
        <dbReference type="ARBA" id="ARBA00022801"/>
    </source>
</evidence>
<dbReference type="EMBL" id="JBHSZH010000005">
    <property type="protein sequence ID" value="MFC7079718.1"/>
    <property type="molecule type" value="Genomic_DNA"/>
</dbReference>
<evidence type="ECO:0008006" key="5">
    <source>
        <dbReference type="Google" id="ProtNLM"/>
    </source>
</evidence>
<evidence type="ECO:0000313" key="4">
    <source>
        <dbReference type="Proteomes" id="UP001596407"/>
    </source>
</evidence>
<name>A0ABD5WKT0_9EURY</name>
<dbReference type="RefSeq" id="WP_276279199.1">
    <property type="nucleotide sequence ID" value="NZ_CP119809.1"/>
</dbReference>
<dbReference type="SUPFAM" id="SSF52743">
    <property type="entry name" value="Subtilisin-like"/>
    <property type="match status" value="1"/>
</dbReference>
<evidence type="ECO:0000313" key="3">
    <source>
        <dbReference type="EMBL" id="MFC7079718.1"/>
    </source>
</evidence>
<reference evidence="3 4" key="1">
    <citation type="journal article" date="2019" name="Int. J. Syst. Evol. Microbiol.">
        <title>The Global Catalogue of Microorganisms (GCM) 10K type strain sequencing project: providing services to taxonomists for standard genome sequencing and annotation.</title>
        <authorList>
            <consortium name="The Broad Institute Genomics Platform"/>
            <consortium name="The Broad Institute Genome Sequencing Center for Infectious Disease"/>
            <person name="Wu L."/>
            <person name="Ma J."/>
        </authorList>
    </citation>
    <scope>NUCLEOTIDE SEQUENCE [LARGE SCALE GENOMIC DNA]</scope>
    <source>
        <strain evidence="3 4">DT72</strain>
    </source>
</reference>
<dbReference type="GeneID" id="79303761"/>